<dbReference type="InterPro" id="IPR036390">
    <property type="entry name" value="WH_DNA-bd_sf"/>
</dbReference>
<organism evidence="5 6">
    <name type="scientific">Secundilactobacillus paracollinoides</name>
    <dbReference type="NCBI Taxonomy" id="240427"/>
    <lineage>
        <taxon>Bacteria</taxon>
        <taxon>Bacillati</taxon>
        <taxon>Bacillota</taxon>
        <taxon>Bacilli</taxon>
        <taxon>Lactobacillales</taxon>
        <taxon>Lactobacillaceae</taxon>
        <taxon>Secundilactobacillus</taxon>
    </lineage>
</organism>
<dbReference type="AlphaFoldDB" id="A0A1B2J143"/>
<dbReference type="PROSITE" id="PS50995">
    <property type="entry name" value="HTH_MARR_2"/>
    <property type="match status" value="1"/>
</dbReference>
<dbReference type="InterPro" id="IPR000835">
    <property type="entry name" value="HTH_MarR-typ"/>
</dbReference>
<evidence type="ECO:0000259" key="4">
    <source>
        <dbReference type="PROSITE" id="PS50995"/>
    </source>
</evidence>
<gene>
    <name evidence="5" type="ORF">AYR63_13235</name>
</gene>
<reference evidence="5 6" key="1">
    <citation type="submission" date="2016-03" db="EMBL/GenBank/DDBJ databases">
        <title>Pediococcus and Lactobacillus from brewery environment - whole genome sequencing and assembly.</title>
        <authorList>
            <person name="Behr J."/>
            <person name="Geissler A.J."/>
            <person name="Vogel R.F."/>
        </authorList>
    </citation>
    <scope>NUCLEOTIDE SEQUENCE [LARGE SCALE GENOMIC DNA]</scope>
    <source>
        <strain evidence="5 6">TMW 1.1995</strain>
    </source>
</reference>
<dbReference type="PANTHER" id="PTHR42756">
    <property type="entry name" value="TRANSCRIPTIONAL REGULATOR, MARR"/>
    <property type="match status" value="1"/>
</dbReference>
<dbReference type="SUPFAM" id="SSF46785">
    <property type="entry name" value="Winged helix' DNA-binding domain"/>
    <property type="match status" value="1"/>
</dbReference>
<evidence type="ECO:0000256" key="1">
    <source>
        <dbReference type="ARBA" id="ARBA00023015"/>
    </source>
</evidence>
<dbReference type="KEGG" id="lpd:AYR62_06330"/>
<feature type="domain" description="HTH marR-type" evidence="4">
    <location>
        <begin position="1"/>
        <end position="137"/>
    </location>
</feature>
<keyword evidence="2" id="KW-0238">DNA-binding</keyword>
<dbReference type="RefSeq" id="WP_065903226.1">
    <property type="nucleotide sequence ID" value="NZ_CP014912.1"/>
</dbReference>
<dbReference type="InterPro" id="IPR036388">
    <property type="entry name" value="WH-like_DNA-bd_sf"/>
</dbReference>
<keyword evidence="6" id="KW-1185">Reference proteome</keyword>
<dbReference type="Gene3D" id="1.10.10.10">
    <property type="entry name" value="Winged helix-like DNA-binding domain superfamily/Winged helix DNA-binding domain"/>
    <property type="match status" value="1"/>
</dbReference>
<dbReference type="GO" id="GO:0003677">
    <property type="term" value="F:DNA binding"/>
    <property type="evidence" value="ECO:0007669"/>
    <property type="project" value="UniProtKB-KW"/>
</dbReference>
<dbReference type="PANTHER" id="PTHR42756:SF1">
    <property type="entry name" value="TRANSCRIPTIONAL REPRESSOR OF EMRAB OPERON"/>
    <property type="match status" value="1"/>
</dbReference>
<dbReference type="Proteomes" id="UP000093267">
    <property type="component" value="Chromosome"/>
</dbReference>
<evidence type="ECO:0000256" key="2">
    <source>
        <dbReference type="ARBA" id="ARBA00023125"/>
    </source>
</evidence>
<evidence type="ECO:0000313" key="5">
    <source>
        <dbReference type="EMBL" id="ANZ68007.1"/>
    </source>
</evidence>
<name>A0A1B2J143_9LACO</name>
<evidence type="ECO:0000313" key="6">
    <source>
        <dbReference type="Proteomes" id="UP000093267"/>
    </source>
</evidence>
<dbReference type="GO" id="GO:0003700">
    <property type="term" value="F:DNA-binding transcription factor activity"/>
    <property type="evidence" value="ECO:0007669"/>
    <property type="project" value="InterPro"/>
</dbReference>
<sequence length="144" mass="15784">MTTTDYQIARAVLLLANTVTKTRNAHLKYLGITAGQADAINFFDEHPNSTITALKNGFHIQHATAQMLIQRLIKKDLISLSVDPTDRRAKRVQLTDAGLKVRHQLKTNGVNTGAKLLAGFSQTDTAQFAAALHTAYLNLTNEEA</sequence>
<protein>
    <recommendedName>
        <fullName evidence="4">HTH marR-type domain-containing protein</fullName>
    </recommendedName>
</protein>
<dbReference type="STRING" id="240427.AYR62_06330"/>
<dbReference type="Pfam" id="PF12802">
    <property type="entry name" value="MarR_2"/>
    <property type="match status" value="1"/>
</dbReference>
<dbReference type="SMART" id="SM00347">
    <property type="entry name" value="HTH_MARR"/>
    <property type="match status" value="1"/>
</dbReference>
<accession>A0A1B2J143</accession>
<keyword evidence="1" id="KW-0805">Transcription regulation</keyword>
<proteinExistence type="predicted"/>
<evidence type="ECO:0000256" key="3">
    <source>
        <dbReference type="ARBA" id="ARBA00023163"/>
    </source>
</evidence>
<keyword evidence="3" id="KW-0804">Transcription</keyword>
<dbReference type="EMBL" id="CP014924">
    <property type="protein sequence ID" value="ANZ68007.1"/>
    <property type="molecule type" value="Genomic_DNA"/>
</dbReference>